<proteinExistence type="predicted"/>
<dbReference type="EMBL" id="GGEC01004391">
    <property type="protein sequence ID" value="MBW84874.1"/>
    <property type="molecule type" value="Transcribed_RNA"/>
</dbReference>
<protein>
    <submittedName>
        <fullName evidence="1">Uncharacterized protein MANES_10G100400</fullName>
    </submittedName>
</protein>
<accession>A0A2P2IUI3</accession>
<organism evidence="1">
    <name type="scientific">Rhizophora mucronata</name>
    <name type="common">Asiatic mangrove</name>
    <dbReference type="NCBI Taxonomy" id="61149"/>
    <lineage>
        <taxon>Eukaryota</taxon>
        <taxon>Viridiplantae</taxon>
        <taxon>Streptophyta</taxon>
        <taxon>Embryophyta</taxon>
        <taxon>Tracheophyta</taxon>
        <taxon>Spermatophyta</taxon>
        <taxon>Magnoliopsida</taxon>
        <taxon>eudicotyledons</taxon>
        <taxon>Gunneridae</taxon>
        <taxon>Pentapetalae</taxon>
        <taxon>rosids</taxon>
        <taxon>fabids</taxon>
        <taxon>Malpighiales</taxon>
        <taxon>Rhizophoraceae</taxon>
        <taxon>Rhizophora</taxon>
    </lineage>
</organism>
<reference evidence="1" key="1">
    <citation type="submission" date="2018-02" db="EMBL/GenBank/DDBJ databases">
        <title>Rhizophora mucronata_Transcriptome.</title>
        <authorList>
            <person name="Meera S.P."/>
            <person name="Sreeshan A."/>
            <person name="Augustine A."/>
        </authorList>
    </citation>
    <scope>NUCLEOTIDE SEQUENCE</scope>
    <source>
        <tissue evidence="1">Leaf</tissue>
    </source>
</reference>
<dbReference type="AlphaFoldDB" id="A0A2P2IUI3"/>
<sequence length="32" mass="3781">MLGLTNSTNNSMRYHNTRSSQCEFSLFFLMLH</sequence>
<evidence type="ECO:0000313" key="1">
    <source>
        <dbReference type="EMBL" id="MBW84874.1"/>
    </source>
</evidence>
<name>A0A2P2IUI3_RHIMU</name>